<dbReference type="PANTHER" id="PTHR12308">
    <property type="entry name" value="ANOCTAMIN"/>
    <property type="match status" value="1"/>
</dbReference>
<keyword evidence="7" id="KW-0325">Glycoprotein</keyword>
<dbReference type="Pfam" id="PF16178">
    <property type="entry name" value="Anoct_dimer"/>
    <property type="match status" value="1"/>
</dbReference>
<dbReference type="AlphaFoldDB" id="A0A9D4H9U6"/>
<dbReference type="Proteomes" id="UP000828390">
    <property type="component" value="Unassembled WGS sequence"/>
</dbReference>
<proteinExistence type="inferred from homology"/>
<feature type="transmembrane region" description="Helical" evidence="8">
    <location>
        <begin position="550"/>
        <end position="568"/>
    </location>
</feature>
<gene>
    <name evidence="12" type="ORF">DPMN_104148</name>
</gene>
<dbReference type="EMBL" id="JAIWYP010000004">
    <property type="protein sequence ID" value="KAH3830892.1"/>
    <property type="molecule type" value="Genomic_DNA"/>
</dbReference>
<keyword evidence="4 8" id="KW-0812">Transmembrane</keyword>
<feature type="transmembrane region" description="Helical" evidence="8">
    <location>
        <begin position="718"/>
        <end position="742"/>
    </location>
</feature>
<keyword evidence="3" id="KW-1003">Cell membrane</keyword>
<evidence type="ECO:0000256" key="2">
    <source>
        <dbReference type="ARBA" id="ARBA00009671"/>
    </source>
</evidence>
<keyword evidence="13" id="KW-1185">Reference proteome</keyword>
<dbReference type="InterPro" id="IPR032394">
    <property type="entry name" value="Anoct_dimer"/>
</dbReference>
<evidence type="ECO:0000256" key="8">
    <source>
        <dbReference type="RuleBase" id="RU280814"/>
    </source>
</evidence>
<evidence type="ECO:0000256" key="5">
    <source>
        <dbReference type="ARBA" id="ARBA00022989"/>
    </source>
</evidence>
<evidence type="ECO:0000256" key="4">
    <source>
        <dbReference type="ARBA" id="ARBA00022692"/>
    </source>
</evidence>
<reference evidence="12" key="2">
    <citation type="submission" date="2020-11" db="EMBL/GenBank/DDBJ databases">
        <authorList>
            <person name="McCartney M.A."/>
            <person name="Auch B."/>
            <person name="Kono T."/>
            <person name="Mallez S."/>
            <person name="Becker A."/>
            <person name="Gohl D.M."/>
            <person name="Silverstein K.A.T."/>
            <person name="Koren S."/>
            <person name="Bechman K.B."/>
            <person name="Herman A."/>
            <person name="Abrahante J.E."/>
            <person name="Garbe J."/>
        </authorList>
    </citation>
    <scope>NUCLEOTIDE SEQUENCE</scope>
    <source>
        <strain evidence="12">Duluth1</strain>
        <tissue evidence="12">Whole animal</tissue>
    </source>
</reference>
<feature type="transmembrane region" description="Helical" evidence="8">
    <location>
        <begin position="299"/>
        <end position="329"/>
    </location>
</feature>
<evidence type="ECO:0000313" key="12">
    <source>
        <dbReference type="EMBL" id="KAH3830892.1"/>
    </source>
</evidence>
<dbReference type="Pfam" id="PF04547">
    <property type="entry name" value="Anoctamin"/>
    <property type="match status" value="1"/>
</dbReference>
<evidence type="ECO:0000256" key="7">
    <source>
        <dbReference type="ARBA" id="ARBA00023180"/>
    </source>
</evidence>
<evidence type="ECO:0000256" key="1">
    <source>
        <dbReference type="ARBA" id="ARBA00004651"/>
    </source>
</evidence>
<feature type="transmembrane region" description="Helical" evidence="8">
    <location>
        <begin position="381"/>
        <end position="400"/>
    </location>
</feature>
<evidence type="ECO:0000259" key="10">
    <source>
        <dbReference type="Pfam" id="PF04547"/>
    </source>
</evidence>
<feature type="domain" description="Anoctamin transmembrane" evidence="10">
    <location>
        <begin position="291"/>
        <end position="863"/>
    </location>
</feature>
<evidence type="ECO:0000256" key="9">
    <source>
        <dbReference type="SAM" id="MobiDB-lite"/>
    </source>
</evidence>
<dbReference type="GO" id="GO:0005886">
    <property type="term" value="C:plasma membrane"/>
    <property type="evidence" value="ECO:0007669"/>
    <property type="project" value="UniProtKB-SubCell"/>
</dbReference>
<evidence type="ECO:0000313" key="13">
    <source>
        <dbReference type="Proteomes" id="UP000828390"/>
    </source>
</evidence>
<keyword evidence="5 8" id="KW-1133">Transmembrane helix</keyword>
<dbReference type="InterPro" id="IPR049452">
    <property type="entry name" value="Anoctamin_TM"/>
</dbReference>
<reference evidence="12" key="1">
    <citation type="journal article" date="2019" name="bioRxiv">
        <title>The Genome of the Zebra Mussel, Dreissena polymorpha: A Resource for Invasive Species Research.</title>
        <authorList>
            <person name="McCartney M.A."/>
            <person name="Auch B."/>
            <person name="Kono T."/>
            <person name="Mallez S."/>
            <person name="Zhang Y."/>
            <person name="Obille A."/>
            <person name="Becker A."/>
            <person name="Abrahante J.E."/>
            <person name="Garbe J."/>
            <person name="Badalamenti J.P."/>
            <person name="Herman A."/>
            <person name="Mangelson H."/>
            <person name="Liachko I."/>
            <person name="Sullivan S."/>
            <person name="Sone E.D."/>
            <person name="Koren S."/>
            <person name="Silverstein K.A.T."/>
            <person name="Beckman K.B."/>
            <person name="Gohl D.M."/>
        </authorList>
    </citation>
    <scope>NUCLEOTIDE SEQUENCE</scope>
    <source>
        <strain evidence="12">Duluth1</strain>
        <tissue evidence="12">Whole animal</tissue>
    </source>
</reference>
<comment type="similarity">
    <text evidence="2 8">Belongs to the anoctamin family.</text>
</comment>
<dbReference type="PANTHER" id="PTHR12308:SF84">
    <property type="entry name" value="ANOCTAMIN"/>
    <property type="match status" value="1"/>
</dbReference>
<accession>A0A9D4H9U6</accession>
<evidence type="ECO:0000259" key="11">
    <source>
        <dbReference type="Pfam" id="PF16178"/>
    </source>
</evidence>
<sequence>MNRASVAPAPPAGNLYPSMPAGTTAKAPPIGFEMHGHPHDNEPTEVVTEKVPGGPQTSRNEEFTMFFKDGARRIDFVLAYEMGTTAEQENRVKKRAYFLDMIKKEGLHLEHEKPEDSKSGKVAFIKCHAPWEVLAKGAELMNMKMPLAPNDMPTQTSIFQCCPTPFDLDKELIEEDDNYFTAPFNRSRMDQFVIHDKEKFFSNAQRSRIVYAILSRAYYEDEDQDNSGKRRFGIKKLLANGTFSAAYPLHDGKYTSEHSLLTRGKENERHLLYELWAKPGRWYKFQPLDKIRKYFGEKIGLYFTWLGYYTTMLVPAAIAGLIAFIYGLVTMGDDQVTNDLCSVQIAGNITMCPLCDNRCSYWRLKESCGFSRATYLFDNPATVAFACVMALWASFFHEFWKRKQAELEYDWDIADFEDEEETVRPEFENAVMRKRENPINKKLEPYVPNWSKCFRYSTTIVVLLFFFALVIIAILGVIIYRIVIAAVLSAIDQDMVKGRAGLIASVTSACINLIIIVFLNFVYQKIAEGLTELEQHRTETEWEDAFTFKMYLFQFVNYYSSIVYIAFFKGKFVGRPGNYNRNFFGYRQEECDPAGCLIELCIQLGIIMVGKQAFANFKEVVLPKVMVWCKSRKVLDDKDNKVYTHWEQDYNLADQPKLGLFDEYLEMVIQYGFVTIFVAAFPLAPFFALLNNIIEIRLDAYKFVTQWKRPLALRSQDIGIWFGILQGISALAVVSNAAIIAFTSEFIPRMVYKYVYSSDQTMTGYYETFRMSVFDIADFQKDSMPEDPKFKEFGNVTTCMYRGYNEPPSAPVPYTYKMAFWHVLAAQLAFIVVFENLIVFLTWLVMYLVPDMPYNVKMQMLREKYLSKQALFHAEELKEQTRPKAE</sequence>
<feature type="domain" description="Anoctamin dimerisation" evidence="11">
    <location>
        <begin position="66"/>
        <end position="288"/>
    </location>
</feature>
<feature type="transmembrane region" description="Helical" evidence="8">
    <location>
        <begin position="500"/>
        <end position="523"/>
    </location>
</feature>
<feature type="transmembrane region" description="Helical" evidence="8">
    <location>
        <begin position="460"/>
        <end position="488"/>
    </location>
</feature>
<dbReference type="GO" id="GO:0005254">
    <property type="term" value="F:chloride channel activity"/>
    <property type="evidence" value="ECO:0007669"/>
    <property type="project" value="TreeGrafter"/>
</dbReference>
<feature type="transmembrane region" description="Helical" evidence="8">
    <location>
        <begin position="668"/>
        <end position="690"/>
    </location>
</feature>
<comment type="subcellular location">
    <subcellularLocation>
        <location evidence="1">Cell membrane</location>
        <topology evidence="1">Multi-pass membrane protein</topology>
    </subcellularLocation>
    <subcellularLocation>
        <location evidence="8">Membrane</location>
        <topology evidence="8">Multi-pass membrane protein</topology>
    </subcellularLocation>
</comment>
<keyword evidence="6 8" id="KW-0472">Membrane</keyword>
<dbReference type="GO" id="GO:0046983">
    <property type="term" value="F:protein dimerization activity"/>
    <property type="evidence" value="ECO:0007669"/>
    <property type="project" value="InterPro"/>
</dbReference>
<organism evidence="12 13">
    <name type="scientific">Dreissena polymorpha</name>
    <name type="common">Zebra mussel</name>
    <name type="synonym">Mytilus polymorpha</name>
    <dbReference type="NCBI Taxonomy" id="45954"/>
    <lineage>
        <taxon>Eukaryota</taxon>
        <taxon>Metazoa</taxon>
        <taxon>Spiralia</taxon>
        <taxon>Lophotrochozoa</taxon>
        <taxon>Mollusca</taxon>
        <taxon>Bivalvia</taxon>
        <taxon>Autobranchia</taxon>
        <taxon>Heteroconchia</taxon>
        <taxon>Euheterodonta</taxon>
        <taxon>Imparidentia</taxon>
        <taxon>Neoheterodontei</taxon>
        <taxon>Myida</taxon>
        <taxon>Dreissenoidea</taxon>
        <taxon>Dreissenidae</taxon>
        <taxon>Dreissena</taxon>
    </lineage>
</organism>
<name>A0A9D4H9U6_DREPO</name>
<dbReference type="InterPro" id="IPR007632">
    <property type="entry name" value="Anoctamin"/>
</dbReference>
<feature type="region of interest" description="Disordered" evidence="9">
    <location>
        <begin position="1"/>
        <end position="37"/>
    </location>
</feature>
<protein>
    <recommendedName>
        <fullName evidence="8">Anoctamin</fullName>
    </recommendedName>
</protein>
<feature type="transmembrane region" description="Helical" evidence="8">
    <location>
        <begin position="819"/>
        <end position="849"/>
    </location>
</feature>
<comment type="caution">
    <text evidence="12">The sequence shown here is derived from an EMBL/GenBank/DDBJ whole genome shotgun (WGS) entry which is preliminary data.</text>
</comment>
<evidence type="ECO:0000256" key="3">
    <source>
        <dbReference type="ARBA" id="ARBA00022475"/>
    </source>
</evidence>
<evidence type="ECO:0000256" key="6">
    <source>
        <dbReference type="ARBA" id="ARBA00023136"/>
    </source>
</evidence>